<feature type="compositionally biased region" description="Low complexity" evidence="1">
    <location>
        <begin position="553"/>
        <end position="566"/>
    </location>
</feature>
<feature type="compositionally biased region" description="Low complexity" evidence="1">
    <location>
        <begin position="650"/>
        <end position="661"/>
    </location>
</feature>
<dbReference type="AlphaFoldDB" id="A0A976QSY5"/>
<proteinExistence type="predicted"/>
<reference evidence="2" key="1">
    <citation type="submission" date="2022-07" db="EMBL/GenBank/DDBJ databases">
        <title>Evaluation of T. orientalis genome assembly methods using nanopore sequencing and analysis of variation between genomes.</title>
        <authorList>
            <person name="Yam J."/>
            <person name="Micallef M.L."/>
            <person name="Liu M."/>
            <person name="Djordjevic S.P."/>
            <person name="Bogema D.R."/>
            <person name="Jenkins C."/>
        </authorList>
    </citation>
    <scope>NUCLEOTIDE SEQUENCE</scope>
    <source>
        <strain evidence="2">Fish Creek</strain>
    </source>
</reference>
<dbReference type="OrthoDB" id="361558at2759"/>
<dbReference type="EMBL" id="CP056067">
    <property type="protein sequence ID" value="UKJ89945.2"/>
    <property type="molecule type" value="Genomic_DNA"/>
</dbReference>
<feature type="compositionally biased region" description="Acidic residues" evidence="1">
    <location>
        <begin position="639"/>
        <end position="649"/>
    </location>
</feature>
<feature type="compositionally biased region" description="Low complexity" evidence="1">
    <location>
        <begin position="668"/>
        <end position="692"/>
    </location>
</feature>
<organism evidence="2 3">
    <name type="scientific">Theileria orientalis</name>
    <dbReference type="NCBI Taxonomy" id="68886"/>
    <lineage>
        <taxon>Eukaryota</taxon>
        <taxon>Sar</taxon>
        <taxon>Alveolata</taxon>
        <taxon>Apicomplexa</taxon>
        <taxon>Aconoidasida</taxon>
        <taxon>Piroplasmida</taxon>
        <taxon>Theileriidae</taxon>
        <taxon>Theileria</taxon>
    </lineage>
</organism>
<dbReference type="Proteomes" id="UP000244803">
    <property type="component" value="Chromosome 4"/>
</dbReference>
<evidence type="ECO:0000313" key="3">
    <source>
        <dbReference type="Proteomes" id="UP000244803"/>
    </source>
</evidence>
<protein>
    <submittedName>
        <fullName evidence="2">Uncharacterized protein</fullName>
    </submittedName>
</protein>
<gene>
    <name evidence="2" type="ORF">MACJ_003201</name>
</gene>
<evidence type="ECO:0000256" key="1">
    <source>
        <dbReference type="SAM" id="MobiDB-lite"/>
    </source>
</evidence>
<feature type="compositionally biased region" description="Pro residues" evidence="1">
    <location>
        <begin position="718"/>
        <end position="730"/>
    </location>
</feature>
<name>A0A976QSY5_THEOR</name>
<sequence>MASAKPTGKDNDTASLRSSSTVSSVVSSIIPRSIISSTQNTNSVNLDFDASEVTPDLVVNTSIPGVIKYSAANNKMLDRISGRQQTLEFTKEINHVLSNSPFNGNITVVFHDSTTEQYFLQTNGFVKVIPEAQKTQSQQSSKIETHTLLDLDLNNPSAQFSVQEVGNIKCYKPKGSRELVSKIIIGDANRNVEHHVKENFICYTLENGRYSILVAYLNTDNKWLNYTLSKQATGNILMDVSLMRTFDEIDMSSIFADHSTPYDTEVFSYENLKVNKNDVGKFISQRTGNLKFFLEVRDPNGKIEKINVVFDKHFIIDEGFKFHSIRSKSNYEQMMFTYVNDNVVHHEKYIKRGNVYKKDLNAVNKHDLKRTKTIIGRENINDENVLFYTTIVPDALHQGIEISHHGRYKVFDFNKGKDRFVIFPNMEFYLSKDQDHRLILCENGESVNLVMKTTSENKRVDYIATTDPMKGNPLAIKALLRDFEFTQKRKGGMTVVEGPQHTPVHQVQHAMQALQGGSQPTRQQAPTSDYDDIAVVEGPAQITHAQPVEATPQVAAPPVTAQASVTQTAPVAPRKKSVDSDDDISVVEGPMGPPPPKPQPQQLHEQVQVQEQPQEPQETELEPQPQQEQVQEQQQDVQESQEPEPETEPQLDQTQEQAQEAPEPEPQPVQVQVQPQVQQPQPRLQQVLQQQQTEDDDDDDMVVVLGPPEVTQTQPAAPVQPAPPSPPAEPAEPAEPTEPPIQSGDVVYYSDWTTPSDTTERASTKASDSDEEISVVVGPPQIIQTATATQDKGEYIVDLDAEER</sequence>
<feature type="compositionally biased region" description="Low complexity" evidence="1">
    <location>
        <begin position="600"/>
        <end position="638"/>
    </location>
</feature>
<evidence type="ECO:0000313" key="2">
    <source>
        <dbReference type="EMBL" id="UKJ89945.2"/>
    </source>
</evidence>
<feature type="region of interest" description="Disordered" evidence="1">
    <location>
        <begin position="553"/>
        <end position="773"/>
    </location>
</feature>
<accession>A0A976QSY5</accession>